<dbReference type="PANTHER" id="PTHR46692:SF1">
    <property type="entry name" value="NUCLEOSIDE HYDROLASE 3-RELATED"/>
    <property type="match status" value="1"/>
</dbReference>
<dbReference type="InterPro" id="IPR001910">
    <property type="entry name" value="Inosine/uridine_hydrolase_dom"/>
</dbReference>
<name>A0A1Y2CPP7_9FUNG</name>
<dbReference type="SUPFAM" id="SSF53590">
    <property type="entry name" value="Nucleoside hydrolase"/>
    <property type="match status" value="1"/>
</dbReference>
<feature type="chain" id="PRO_5013073317" evidence="2">
    <location>
        <begin position="21"/>
        <end position="378"/>
    </location>
</feature>
<keyword evidence="5" id="KW-1185">Reference proteome</keyword>
<dbReference type="STRING" id="329046.A0A1Y2CPP7"/>
<evidence type="ECO:0000313" key="4">
    <source>
        <dbReference type="EMBL" id="ORY48315.1"/>
    </source>
</evidence>
<dbReference type="AlphaFoldDB" id="A0A1Y2CPP7"/>
<sequence length="378" mass="41050">MILTNLLASLIAFSSITVQAGPAPSWWNKNKKTPIIIDMDADTDDIIAVVQALNTPTLDVRGLSVSGIGWGHGSQGQTLADIADYFQPYSRIPVAIGPCQSLTDVKYGNGSLYQNSVPSGAGNLLDSDLMFGLVQRLPRTQRQWRNASDPGLVEDHLKTWIDKTIKETGKKPTVLMSGMGTDVALLFRKYPDYAKKVERLVWMGGAVDVPGNLFSVPSNTKAEFNMYLDCVAGQEIFANPNVSVTLVPLDFTNQIVLDKSLFEALAKKWSFAAKFVHDLLQLQATATTSYGSYENFFQQYSLWDPQALGVLQNIGVTSFETNVRIRQQCGSFPDPNTDGALFRLPSSAVAANVTIAKKAAVSAQAAQNPILAALINAL</sequence>
<dbReference type="Gene3D" id="3.90.245.10">
    <property type="entry name" value="Ribonucleoside hydrolase-like"/>
    <property type="match status" value="1"/>
</dbReference>
<gene>
    <name evidence="4" type="ORF">BCR33DRAFT_64252</name>
</gene>
<dbReference type="Proteomes" id="UP000193642">
    <property type="component" value="Unassembled WGS sequence"/>
</dbReference>
<comment type="similarity">
    <text evidence="1">Belongs to the IUNH family.</text>
</comment>
<comment type="caution">
    <text evidence="4">The sequence shown here is derived from an EMBL/GenBank/DDBJ whole genome shotgun (WGS) entry which is preliminary data.</text>
</comment>
<accession>A0A1Y2CPP7</accession>
<organism evidence="4 5">
    <name type="scientific">Rhizoclosmatium globosum</name>
    <dbReference type="NCBI Taxonomy" id="329046"/>
    <lineage>
        <taxon>Eukaryota</taxon>
        <taxon>Fungi</taxon>
        <taxon>Fungi incertae sedis</taxon>
        <taxon>Chytridiomycota</taxon>
        <taxon>Chytridiomycota incertae sedis</taxon>
        <taxon>Chytridiomycetes</taxon>
        <taxon>Chytridiales</taxon>
        <taxon>Chytriomycetaceae</taxon>
        <taxon>Rhizoclosmatium</taxon>
    </lineage>
</organism>
<feature type="domain" description="Inosine/uridine-preferring nucleoside hydrolase" evidence="3">
    <location>
        <begin position="35"/>
        <end position="328"/>
    </location>
</feature>
<reference evidence="4 5" key="1">
    <citation type="submission" date="2016-07" db="EMBL/GenBank/DDBJ databases">
        <title>Pervasive Adenine N6-methylation of Active Genes in Fungi.</title>
        <authorList>
            <consortium name="DOE Joint Genome Institute"/>
            <person name="Mondo S.J."/>
            <person name="Dannebaum R.O."/>
            <person name="Kuo R.C."/>
            <person name="Labutti K."/>
            <person name="Haridas S."/>
            <person name="Kuo A."/>
            <person name="Salamov A."/>
            <person name="Ahrendt S.R."/>
            <person name="Lipzen A."/>
            <person name="Sullivan W."/>
            <person name="Andreopoulos W.B."/>
            <person name="Clum A."/>
            <person name="Lindquist E."/>
            <person name="Daum C."/>
            <person name="Ramamoorthy G.K."/>
            <person name="Gryganskyi A."/>
            <person name="Culley D."/>
            <person name="Magnuson J.K."/>
            <person name="James T.Y."/>
            <person name="O'Malley M.A."/>
            <person name="Stajich J.E."/>
            <person name="Spatafora J.W."/>
            <person name="Visel A."/>
            <person name="Grigoriev I.V."/>
        </authorList>
    </citation>
    <scope>NUCLEOTIDE SEQUENCE [LARGE SCALE GENOMIC DNA]</scope>
    <source>
        <strain evidence="4 5">JEL800</strain>
    </source>
</reference>
<keyword evidence="2" id="KW-0732">Signal</keyword>
<dbReference type="InterPro" id="IPR036452">
    <property type="entry name" value="Ribo_hydro-like"/>
</dbReference>
<dbReference type="EMBL" id="MCGO01000012">
    <property type="protein sequence ID" value="ORY48315.1"/>
    <property type="molecule type" value="Genomic_DNA"/>
</dbReference>
<proteinExistence type="inferred from homology"/>
<evidence type="ECO:0000256" key="1">
    <source>
        <dbReference type="ARBA" id="ARBA00009176"/>
    </source>
</evidence>
<feature type="signal peptide" evidence="2">
    <location>
        <begin position="1"/>
        <end position="20"/>
    </location>
</feature>
<protein>
    <submittedName>
        <fullName evidence="4">Nucleoside hydrolase</fullName>
    </submittedName>
</protein>
<evidence type="ECO:0000313" key="5">
    <source>
        <dbReference type="Proteomes" id="UP000193642"/>
    </source>
</evidence>
<dbReference type="GO" id="GO:0016799">
    <property type="term" value="F:hydrolase activity, hydrolyzing N-glycosyl compounds"/>
    <property type="evidence" value="ECO:0007669"/>
    <property type="project" value="InterPro"/>
</dbReference>
<keyword evidence="4" id="KW-0378">Hydrolase</keyword>
<dbReference type="Pfam" id="PF01156">
    <property type="entry name" value="IU_nuc_hydro"/>
    <property type="match status" value="1"/>
</dbReference>
<evidence type="ECO:0000259" key="3">
    <source>
        <dbReference type="Pfam" id="PF01156"/>
    </source>
</evidence>
<dbReference type="OrthoDB" id="5783963at2759"/>
<dbReference type="PANTHER" id="PTHR46692">
    <property type="entry name" value="INOSINE-URIDINE PREFERRING NUCLEOSIDE HYDROLASE FAMILY PROTEIN"/>
    <property type="match status" value="1"/>
</dbReference>
<evidence type="ECO:0000256" key="2">
    <source>
        <dbReference type="SAM" id="SignalP"/>
    </source>
</evidence>